<name>A0A8H7T039_9HELO</name>
<comment type="caution">
    <text evidence="1">The sequence shown here is derived from an EMBL/GenBank/DDBJ whole genome shotgun (WGS) entry which is preliminary data.</text>
</comment>
<gene>
    <name evidence="1" type="ORF">IFR04_014818</name>
</gene>
<accession>A0A8H7T039</accession>
<protein>
    <submittedName>
        <fullName evidence="1">Uncharacterized protein</fullName>
    </submittedName>
</protein>
<dbReference type="Proteomes" id="UP000664132">
    <property type="component" value="Unassembled WGS sequence"/>
</dbReference>
<evidence type="ECO:0000313" key="1">
    <source>
        <dbReference type="EMBL" id="KAG4412050.1"/>
    </source>
</evidence>
<proteinExistence type="predicted"/>
<keyword evidence="2" id="KW-1185">Reference proteome</keyword>
<dbReference type="EMBL" id="JAFJYH010000414">
    <property type="protein sequence ID" value="KAG4412050.1"/>
    <property type="molecule type" value="Genomic_DNA"/>
</dbReference>
<evidence type="ECO:0000313" key="2">
    <source>
        <dbReference type="Proteomes" id="UP000664132"/>
    </source>
</evidence>
<reference evidence="1" key="1">
    <citation type="submission" date="2021-02" db="EMBL/GenBank/DDBJ databases">
        <title>Genome sequence Cadophora malorum strain M34.</title>
        <authorList>
            <person name="Stefanovic E."/>
            <person name="Vu D."/>
            <person name="Scully C."/>
            <person name="Dijksterhuis J."/>
            <person name="Roader J."/>
            <person name="Houbraken J."/>
        </authorList>
    </citation>
    <scope>NUCLEOTIDE SEQUENCE</scope>
    <source>
        <strain evidence="1">M34</strain>
    </source>
</reference>
<sequence length="1017" mass="117133">MGDSETKPTMAAVESKPWDPIELVLASAKDYGSFRPVNLQATEKLPLHAFFGRDSWSSVSDEDYKVLLPSMQFASNLLQVGTPFLCSFVPSSRVHDRLVEERVNNKNFYQVDSQEWTKEDIDETRDELLEIAKHVEWELNDTIAEDNKWLGITRLVTSEKWGPRPWMDLSRDDIVRSDNELMEQGASRRRLKVGIMTEYVDALRKYTKHSEEHLRTTFLAAITMTHEVGHIVWHQDFRSMYYDRDGAEPYFEDYSISELGCCFIASIFDGKNPFECGKQIPTDFTQALYWERVPEMETDELYRTDCSMSIPYLEQILSQTSWDQLGPTDPEFLLDAMDMLHPEDDPPEEEYLPDGSLAIGYGFGIKLASAHVREWTVSQYDGDAKVIWKSTFKDRRIRSDEKLRDVTEAERELAMYEINLANPGTFGDEDARRWDIIANNMHDPTRLIEDGVIDLDLVRTGRIVNANSPTRIEIRYKSKPGDFSEIYQARARRHRRRRDTMQGSDISDFDWFSNDDTNSLEYDDRIHKDFQFGGPREWYKPGNVLDLIANKQPEIIARTTIVDAHQFCKLRHIDLGRSLPATYVQQNQRLDLTKAADRALVERMRQFCLGEAEKLFEGDNQALLYIYYAEIKYIDDWSEQYLRDRAGLSGLDGIDNAHALRGRVRNYLVKYLQDFAKDHNLSTNEEIFEAAGLVDDDDLPTWNDADWMAFFRINKLPVWGNRRIWIQRHAAFEKEQKSGLKGRRLGIVFDSIGVVDRSINGIETYAWDALLPGSSVQALKGALFEAGHFPADSTLNLYFGNNRGMPLQDEKPLTFYEPVDWKNLTLEITRTSQADKPDTKISEAEPPVIYYKPKIPSIPHWISGDGHGASITDSNSPIARLSKHPRVPKDVQRIYDLTHNIAQPTVTELLESIHTRAQELTQIQHPLGARDVLRPHLKTVRSKSVVEMLDNFRDLEEVRGKRQRLIDVQVDAEGVREGDRRKRAKVWGEMGAASGVARGQKVRSFMADIFREMKGKV</sequence>
<organism evidence="1 2">
    <name type="scientific">Cadophora malorum</name>
    <dbReference type="NCBI Taxonomy" id="108018"/>
    <lineage>
        <taxon>Eukaryota</taxon>
        <taxon>Fungi</taxon>
        <taxon>Dikarya</taxon>
        <taxon>Ascomycota</taxon>
        <taxon>Pezizomycotina</taxon>
        <taxon>Leotiomycetes</taxon>
        <taxon>Helotiales</taxon>
        <taxon>Ploettnerulaceae</taxon>
        <taxon>Cadophora</taxon>
    </lineage>
</organism>
<dbReference type="AlphaFoldDB" id="A0A8H7T039"/>
<dbReference type="OrthoDB" id="10254945at2759"/>